<sequence length="287" mass="29364">MNSLTRRSLLLGGFSLLGSGALVACSPQANSTAPTASSSTNSAGTAITHVHAITRDAATGVILLATHEGLFRLESRQLTQVGPVVDLMGFTLTEGRYLASGHPGMGTDLPEPVGLIESTDGGETWEVLSRGGESDFHALTASPNAVIGFDGQLRASTDGRTWDTLEIPSAPASLAIAPGTGTVLATTENGVLRSSDDGTTWDTLDTPQLMSIVAWADEKTIVGAGIDGRLLTSADAGDTWDTSEKAIGEITALGASISEEGTVEALLVADSAVLRTTDGGKTTEALL</sequence>
<evidence type="ECO:0000256" key="1">
    <source>
        <dbReference type="SAM" id="SignalP"/>
    </source>
</evidence>
<dbReference type="PROSITE" id="PS51318">
    <property type="entry name" value="TAT"/>
    <property type="match status" value="1"/>
</dbReference>
<evidence type="ECO:0000313" key="3">
    <source>
        <dbReference type="EMBL" id="PLC11456.1"/>
    </source>
</evidence>
<dbReference type="RefSeq" id="WP_101851217.1">
    <property type="nucleotide sequence ID" value="NZ_LOMZ01000001.1"/>
</dbReference>
<gene>
    <name evidence="3" type="ORF">AUQ48_03330</name>
</gene>
<dbReference type="AlphaFoldDB" id="A0A2N4SZT9"/>
<feature type="domain" description="DUF6242" evidence="2">
    <location>
        <begin position="155"/>
        <end position="244"/>
    </location>
</feature>
<dbReference type="SUPFAM" id="SSF110296">
    <property type="entry name" value="Oligoxyloglucan reducing end-specific cellobiohydrolase"/>
    <property type="match status" value="1"/>
</dbReference>
<name>A0A2N4SZT9_9MICC</name>
<accession>A0A2N4SZT9</accession>
<keyword evidence="1" id="KW-0732">Signal</keyword>
<feature type="signal peptide" evidence="1">
    <location>
        <begin position="1"/>
        <end position="24"/>
    </location>
</feature>
<reference evidence="3 4" key="1">
    <citation type="submission" date="2015-12" db="EMBL/GenBank/DDBJ databases">
        <authorList>
            <person name="Shamseldin A."/>
            <person name="Moawad H."/>
            <person name="Abd El-Rahim W.M."/>
            <person name="Sadowsky M.J."/>
        </authorList>
    </citation>
    <scope>NUCLEOTIDE SEQUENCE [LARGE SCALE GENOMIC DNA]</scope>
    <source>
        <strain evidence="3 4">S43</strain>
    </source>
</reference>
<comment type="caution">
    <text evidence="3">The sequence shown here is derived from an EMBL/GenBank/DDBJ whole genome shotgun (WGS) entry which is preliminary data.</text>
</comment>
<dbReference type="PROSITE" id="PS51257">
    <property type="entry name" value="PROKAR_LIPOPROTEIN"/>
    <property type="match status" value="1"/>
</dbReference>
<protein>
    <recommendedName>
        <fullName evidence="2">DUF6242 domain-containing protein</fullName>
    </recommendedName>
</protein>
<dbReference type="Gene3D" id="2.130.10.10">
    <property type="entry name" value="YVTN repeat-like/Quinoprotein amine dehydrogenase"/>
    <property type="match status" value="1"/>
</dbReference>
<dbReference type="Proteomes" id="UP000234632">
    <property type="component" value="Unassembled WGS sequence"/>
</dbReference>
<dbReference type="InterPro" id="IPR015943">
    <property type="entry name" value="WD40/YVTN_repeat-like_dom_sf"/>
</dbReference>
<dbReference type="NCBIfam" id="NF045728">
    <property type="entry name" value="glycosyl_F510_1955"/>
    <property type="match status" value="1"/>
</dbReference>
<dbReference type="EMBL" id="LOMZ01000001">
    <property type="protein sequence ID" value="PLC11456.1"/>
    <property type="molecule type" value="Genomic_DNA"/>
</dbReference>
<dbReference type="InterPro" id="IPR054817">
    <property type="entry name" value="Glycosyl_F510_1955-like"/>
</dbReference>
<dbReference type="InterPro" id="IPR006311">
    <property type="entry name" value="TAT_signal"/>
</dbReference>
<proteinExistence type="predicted"/>
<dbReference type="Pfam" id="PF25852">
    <property type="entry name" value="DUF6242_C"/>
    <property type="match status" value="1"/>
</dbReference>
<organism evidence="3 4">
    <name type="scientific">Kocuria flava</name>
    <dbReference type="NCBI Taxonomy" id="446860"/>
    <lineage>
        <taxon>Bacteria</taxon>
        <taxon>Bacillati</taxon>
        <taxon>Actinomycetota</taxon>
        <taxon>Actinomycetes</taxon>
        <taxon>Micrococcales</taxon>
        <taxon>Micrococcaceae</taxon>
        <taxon>Kocuria</taxon>
    </lineage>
</organism>
<evidence type="ECO:0000313" key="4">
    <source>
        <dbReference type="Proteomes" id="UP000234632"/>
    </source>
</evidence>
<dbReference type="CDD" id="cd15482">
    <property type="entry name" value="Sialidase_non-viral"/>
    <property type="match status" value="1"/>
</dbReference>
<dbReference type="InterPro" id="IPR058667">
    <property type="entry name" value="DUF6242_C"/>
</dbReference>
<feature type="chain" id="PRO_5039296843" description="DUF6242 domain-containing protein" evidence="1">
    <location>
        <begin position="25"/>
        <end position="287"/>
    </location>
</feature>
<evidence type="ECO:0000259" key="2">
    <source>
        <dbReference type="Pfam" id="PF25852"/>
    </source>
</evidence>